<evidence type="ECO:0000313" key="2">
    <source>
        <dbReference type="Proteomes" id="UP000030889"/>
    </source>
</evidence>
<dbReference type="InterPro" id="IPR009061">
    <property type="entry name" value="DNA-bd_dom_put_sf"/>
</dbReference>
<gene>
    <name evidence="1" type="ORF">LG35_10280</name>
</gene>
<accession>A0ABR4YIE0</accession>
<evidence type="ECO:0000313" key="1">
    <source>
        <dbReference type="EMBL" id="KHE39706.1"/>
    </source>
</evidence>
<dbReference type="SUPFAM" id="SSF46955">
    <property type="entry name" value="Putative DNA-binding domain"/>
    <property type="match status" value="1"/>
</dbReference>
<organism evidence="1 2">
    <name type="scientific">Alistipes inops</name>
    <dbReference type="NCBI Taxonomy" id="1501391"/>
    <lineage>
        <taxon>Bacteria</taxon>
        <taxon>Pseudomonadati</taxon>
        <taxon>Bacteroidota</taxon>
        <taxon>Bacteroidia</taxon>
        <taxon>Bacteroidales</taxon>
        <taxon>Rikenellaceae</taxon>
        <taxon>Alistipes</taxon>
    </lineage>
</organism>
<keyword evidence="2" id="KW-1185">Reference proteome</keyword>
<dbReference type="Proteomes" id="UP000030889">
    <property type="component" value="Unassembled WGS sequence"/>
</dbReference>
<proteinExistence type="predicted"/>
<name>A0ABR4YIE0_9BACT</name>
<sequence>MANMITVDSEEFRELIGWADRIEQNIAEAIKRMRPTIADEHYMNSEQLADKLHITTRTLQKLRDERTIPFTSVCGKFLYPESGIYEVLRKNYRDFKTWKRR</sequence>
<dbReference type="PANTHER" id="PTHR34585:SF22">
    <property type="entry name" value="HELIX-TURN-HELIX DOMAIN-CONTAINING PROTEIN"/>
    <property type="match status" value="1"/>
</dbReference>
<comment type="caution">
    <text evidence="1">The sequence shown here is derived from an EMBL/GenBank/DDBJ whole genome shotgun (WGS) entry which is preliminary data.</text>
</comment>
<dbReference type="PANTHER" id="PTHR34585">
    <property type="match status" value="1"/>
</dbReference>
<dbReference type="GO" id="GO:0003677">
    <property type="term" value="F:DNA binding"/>
    <property type="evidence" value="ECO:0007669"/>
    <property type="project" value="UniProtKB-KW"/>
</dbReference>
<keyword evidence="1" id="KW-0238">DNA-binding</keyword>
<protein>
    <submittedName>
        <fullName evidence="1">DNA-binding protein</fullName>
    </submittedName>
</protein>
<dbReference type="EMBL" id="JRGF01000036">
    <property type="protein sequence ID" value="KHE39706.1"/>
    <property type="molecule type" value="Genomic_DNA"/>
</dbReference>
<dbReference type="RefSeq" id="WP_035474587.1">
    <property type="nucleotide sequence ID" value="NZ_JRGF01000036.1"/>
</dbReference>
<reference evidence="1 2" key="1">
    <citation type="submission" date="2014-09" db="EMBL/GenBank/DDBJ databases">
        <title>Alistipes sp. 627, sp. nov., a novel member of the family Rikenellaceae isolated from human faeces.</title>
        <authorList>
            <person name="Shkoporov A.N."/>
            <person name="Chaplin A.V."/>
            <person name="Motuzova O.V."/>
            <person name="Kafarskaia L.I."/>
            <person name="Khokhlova E.V."/>
            <person name="Efimov B.A."/>
        </authorList>
    </citation>
    <scope>NUCLEOTIDE SEQUENCE [LARGE SCALE GENOMIC DNA]</scope>
    <source>
        <strain evidence="1 2">627</strain>
    </source>
</reference>